<dbReference type="NCBIfam" id="TIGR00268">
    <property type="entry name" value="ATP-dependent sacrificial sulfur transferase LarE"/>
    <property type="match status" value="1"/>
</dbReference>
<gene>
    <name evidence="3" type="primary">larE</name>
    <name evidence="3" type="ORF">ENX68_00130</name>
</gene>
<name>A0A7V3RFY3_UNCW3</name>
<dbReference type="EMBL" id="DTOZ01000004">
    <property type="protein sequence ID" value="HGE77393.1"/>
    <property type="molecule type" value="Genomic_DNA"/>
</dbReference>
<keyword evidence="3" id="KW-0808">Transferase</keyword>
<protein>
    <submittedName>
        <fullName evidence="3">ATP-dependent sacrificial sulfur transferase LarE</fullName>
    </submittedName>
</protein>
<reference evidence="3" key="1">
    <citation type="journal article" date="2020" name="mSystems">
        <title>Genome- and Community-Level Interaction Insights into Carbon Utilization and Element Cycling Functions of Hydrothermarchaeota in Hydrothermal Sediment.</title>
        <authorList>
            <person name="Zhou Z."/>
            <person name="Liu Y."/>
            <person name="Xu W."/>
            <person name="Pan J."/>
            <person name="Luo Z.H."/>
            <person name="Li M."/>
        </authorList>
    </citation>
    <scope>NUCLEOTIDE SEQUENCE [LARGE SCALE GENOMIC DNA]</scope>
    <source>
        <strain evidence="3">SpSt-961</strain>
    </source>
</reference>
<evidence type="ECO:0000313" key="3">
    <source>
        <dbReference type="EMBL" id="HGE77393.1"/>
    </source>
</evidence>
<dbReference type="InterPro" id="IPR014729">
    <property type="entry name" value="Rossmann-like_a/b/a_fold"/>
</dbReference>
<dbReference type="InterPro" id="IPR022310">
    <property type="entry name" value="NAD/GMP_synthase"/>
</dbReference>
<evidence type="ECO:0000259" key="2">
    <source>
        <dbReference type="Pfam" id="PF02540"/>
    </source>
</evidence>
<dbReference type="CDD" id="cd01990">
    <property type="entry name" value="LarE-like"/>
    <property type="match status" value="1"/>
</dbReference>
<dbReference type="AlphaFoldDB" id="A0A7V3RFY3"/>
<dbReference type="GO" id="GO:0016783">
    <property type="term" value="F:sulfurtransferase activity"/>
    <property type="evidence" value="ECO:0007669"/>
    <property type="project" value="InterPro"/>
</dbReference>
<dbReference type="Gene3D" id="3.40.50.620">
    <property type="entry name" value="HUPs"/>
    <property type="match status" value="1"/>
</dbReference>
<accession>A0A7V3RFY3</accession>
<evidence type="ECO:0000256" key="1">
    <source>
        <dbReference type="PIRSR" id="PIRSR006661-1"/>
    </source>
</evidence>
<dbReference type="SUPFAM" id="SSF52402">
    <property type="entry name" value="Adenine nucleotide alpha hydrolases-like"/>
    <property type="match status" value="1"/>
</dbReference>
<organism evidence="3">
    <name type="scientific">candidate division WOR-3 bacterium</name>
    <dbReference type="NCBI Taxonomy" id="2052148"/>
    <lineage>
        <taxon>Bacteria</taxon>
        <taxon>Bacteria division WOR-3</taxon>
    </lineage>
</organism>
<feature type="domain" description="NAD/GMP synthase" evidence="2">
    <location>
        <begin position="21"/>
        <end position="84"/>
    </location>
</feature>
<dbReference type="PANTHER" id="PTHR43169">
    <property type="entry name" value="EXSB FAMILY PROTEIN"/>
    <property type="match status" value="1"/>
</dbReference>
<dbReference type="InterPro" id="IPR005232">
    <property type="entry name" value="LarE"/>
</dbReference>
<dbReference type="InterPro" id="IPR052188">
    <property type="entry name" value="Ni-pincer_cofactor_biosynth"/>
</dbReference>
<comment type="caution">
    <text evidence="3">The sequence shown here is derived from an EMBL/GenBank/DDBJ whole genome shotgun (WGS) entry which is preliminary data.</text>
</comment>
<dbReference type="PANTHER" id="PTHR43169:SF2">
    <property type="entry name" value="NAD_GMP SYNTHASE DOMAIN-CONTAINING PROTEIN"/>
    <property type="match status" value="1"/>
</dbReference>
<dbReference type="Pfam" id="PF02540">
    <property type="entry name" value="NAD_synthase"/>
    <property type="match status" value="1"/>
</dbReference>
<proteinExistence type="predicted"/>
<sequence length="265" mass="30421">MKKNSALAKFEKLKRILKRYPGVVVAFSGGVDSTLLLKVAKDVLKDNVIAVTASSPLYPQSEINNAKKIARLLKVRHKIIHSRELENKAFKNNPRNRCYYCKIEMFKNLKKIAERDGYEVIEASNYSDLGDFRPGLRAVNELDIHSPLIEAGLKKDEIRELAKYLKLPNWAKPSMACLASRIPYGVKIDEKILRRIEESEAVLKDSGFIQCRVRDHFPIARIEIIPDDFEKLLKKRDKIIKSLKKIGYKYISLDLEGYRTGSMNL</sequence>
<dbReference type="PIRSF" id="PIRSF006661">
    <property type="entry name" value="PP-lp_UCP006661"/>
    <property type="match status" value="1"/>
</dbReference>
<feature type="active site" description="Nucleophile and sulfur donor" evidence="1">
    <location>
        <position position="177"/>
    </location>
</feature>
<dbReference type="GO" id="GO:0006163">
    <property type="term" value="P:purine nucleotide metabolic process"/>
    <property type="evidence" value="ECO:0007669"/>
    <property type="project" value="UniProtKB-ARBA"/>
</dbReference>